<proteinExistence type="predicted"/>
<evidence type="ECO:0000313" key="2">
    <source>
        <dbReference type="Proteomes" id="UP001143910"/>
    </source>
</evidence>
<evidence type="ECO:0000313" key="1">
    <source>
        <dbReference type="EMBL" id="KAJ2984300.1"/>
    </source>
</evidence>
<organism evidence="1 2">
    <name type="scientific">Zarea fungicola</name>
    <dbReference type="NCBI Taxonomy" id="93591"/>
    <lineage>
        <taxon>Eukaryota</taxon>
        <taxon>Fungi</taxon>
        <taxon>Dikarya</taxon>
        <taxon>Ascomycota</taxon>
        <taxon>Pezizomycotina</taxon>
        <taxon>Sordariomycetes</taxon>
        <taxon>Hypocreomycetidae</taxon>
        <taxon>Hypocreales</taxon>
        <taxon>Cordycipitaceae</taxon>
        <taxon>Zarea</taxon>
    </lineage>
</organism>
<reference evidence="1" key="1">
    <citation type="submission" date="2022-08" db="EMBL/GenBank/DDBJ databases">
        <title>Genome Sequence of Lecanicillium fungicola.</title>
        <authorList>
            <person name="Buettner E."/>
        </authorList>
    </citation>
    <scope>NUCLEOTIDE SEQUENCE</scope>
    <source>
        <strain evidence="1">Babe33</strain>
    </source>
</reference>
<dbReference type="Proteomes" id="UP001143910">
    <property type="component" value="Unassembled WGS sequence"/>
</dbReference>
<sequence>MAKNNVRPFKIAVPDESLDLLRSKLELATFPVEVDFSDVNKYGASRSEVKRLAEYWKNGFDWRTQEARLNNMPQYTTAVKVDGFDDLNIHFIHQRGKSPDSIPLLFCHGWPGSFLEVTKILPLLTNPKDGPSFHVVAPSLPNFGFSDRVKEEGFSICHYAQAAHKVMLNLGYDKYGKLTQGGDWGFFITRSIGAQFPESCLASHINMQMIFPGLWNASRFGLYYLLKWFTKPESEGLSRLGWYLKEGSGYLSEQSTKPLTLGFSLADSPVGLLAWIYEKLRDWTDDYPWTDDEILTWVSIYQFSKAGPAASVQIYYEARHTESIETRKTLQYVSVPLGVSCFPKDISPIPIAFCNALGPLVFQKRHAQGGHFAAYEKPELLVDDVRGMFGEGGGAYSIAEQLRVAASSASRIY</sequence>
<dbReference type="EMBL" id="JANJQO010000002">
    <property type="protein sequence ID" value="KAJ2984300.1"/>
    <property type="molecule type" value="Genomic_DNA"/>
</dbReference>
<comment type="caution">
    <text evidence="1">The sequence shown here is derived from an EMBL/GenBank/DDBJ whole genome shotgun (WGS) entry which is preliminary data.</text>
</comment>
<name>A0ACC1NY89_9HYPO</name>
<gene>
    <name evidence="1" type="ORF">NQ176_g70</name>
</gene>
<keyword evidence="2" id="KW-1185">Reference proteome</keyword>
<protein>
    <submittedName>
        <fullName evidence="1">Uncharacterized protein</fullName>
    </submittedName>
</protein>
<accession>A0ACC1NY89</accession>